<feature type="active site" evidence="6">
    <location>
        <position position="145"/>
    </location>
</feature>
<comment type="similarity">
    <text evidence="1 6">Belongs to the polypeptide deformylase family.</text>
</comment>
<keyword evidence="8" id="KW-1185">Reference proteome</keyword>
<evidence type="ECO:0000256" key="6">
    <source>
        <dbReference type="HAMAP-Rule" id="MF_00163"/>
    </source>
</evidence>
<keyword evidence="3 6" id="KW-0378">Hydrolase</keyword>
<dbReference type="SUPFAM" id="SSF56420">
    <property type="entry name" value="Peptide deformylase"/>
    <property type="match status" value="1"/>
</dbReference>
<comment type="cofactor">
    <cofactor evidence="6">
        <name>Fe(2+)</name>
        <dbReference type="ChEBI" id="CHEBI:29033"/>
    </cofactor>
    <text evidence="6">Binds 1 Fe(2+) ion.</text>
</comment>
<evidence type="ECO:0000256" key="5">
    <source>
        <dbReference type="ARBA" id="ARBA00023004"/>
    </source>
</evidence>
<dbReference type="GO" id="GO:0006412">
    <property type="term" value="P:translation"/>
    <property type="evidence" value="ECO:0007669"/>
    <property type="project" value="UniProtKB-UniRule"/>
</dbReference>
<dbReference type="GO" id="GO:0042586">
    <property type="term" value="F:peptide deformylase activity"/>
    <property type="evidence" value="ECO:0007669"/>
    <property type="project" value="UniProtKB-UniRule"/>
</dbReference>
<gene>
    <name evidence="6" type="primary">def</name>
    <name evidence="7" type="ORF">FB566_4445</name>
</gene>
<keyword evidence="2 6" id="KW-0479">Metal-binding</keyword>
<organism evidence="7 8">
    <name type="scientific">Stackebrandtia endophytica</name>
    <dbReference type="NCBI Taxonomy" id="1496996"/>
    <lineage>
        <taxon>Bacteria</taxon>
        <taxon>Bacillati</taxon>
        <taxon>Actinomycetota</taxon>
        <taxon>Actinomycetes</taxon>
        <taxon>Glycomycetales</taxon>
        <taxon>Glycomycetaceae</taxon>
        <taxon>Stackebrandtia</taxon>
    </lineage>
</organism>
<dbReference type="OrthoDB" id="9804313at2"/>
<protein>
    <recommendedName>
        <fullName evidence="6">Peptide deformylase</fullName>
        <shortName evidence="6">PDF</shortName>
        <ecNumber evidence="6">3.5.1.88</ecNumber>
    </recommendedName>
    <alternativeName>
        <fullName evidence="6">Polypeptide deformylase</fullName>
    </alternativeName>
</protein>
<dbReference type="InterPro" id="IPR036821">
    <property type="entry name" value="Peptide_deformylase_sf"/>
</dbReference>
<proteinExistence type="inferred from homology"/>
<dbReference type="EC" id="3.5.1.88" evidence="6"/>
<evidence type="ECO:0000313" key="8">
    <source>
        <dbReference type="Proteomes" id="UP000317043"/>
    </source>
</evidence>
<dbReference type="PANTHER" id="PTHR10458:SF2">
    <property type="entry name" value="PEPTIDE DEFORMYLASE, MITOCHONDRIAL"/>
    <property type="match status" value="1"/>
</dbReference>
<dbReference type="FunCoup" id="A0A543B294">
    <property type="interactions" value="180"/>
</dbReference>
<dbReference type="Proteomes" id="UP000317043">
    <property type="component" value="Unassembled WGS sequence"/>
</dbReference>
<feature type="binding site" evidence="6">
    <location>
        <position position="148"/>
    </location>
    <ligand>
        <name>Fe cation</name>
        <dbReference type="ChEBI" id="CHEBI:24875"/>
    </ligand>
</feature>
<evidence type="ECO:0000256" key="4">
    <source>
        <dbReference type="ARBA" id="ARBA00022917"/>
    </source>
</evidence>
<accession>A0A543B294</accession>
<dbReference type="AlphaFoldDB" id="A0A543B294"/>
<comment type="caution">
    <text evidence="7">The sequence shown here is derived from an EMBL/GenBank/DDBJ whole genome shotgun (WGS) entry which is preliminary data.</text>
</comment>
<dbReference type="PRINTS" id="PR01576">
    <property type="entry name" value="PDEFORMYLASE"/>
</dbReference>
<dbReference type="HAMAP" id="MF_00163">
    <property type="entry name" value="Pep_deformylase"/>
    <property type="match status" value="1"/>
</dbReference>
<comment type="catalytic activity">
    <reaction evidence="6">
        <text>N-terminal N-formyl-L-methionyl-[peptide] + H2O = N-terminal L-methionyl-[peptide] + formate</text>
        <dbReference type="Rhea" id="RHEA:24420"/>
        <dbReference type="Rhea" id="RHEA-COMP:10639"/>
        <dbReference type="Rhea" id="RHEA-COMP:10640"/>
        <dbReference type="ChEBI" id="CHEBI:15377"/>
        <dbReference type="ChEBI" id="CHEBI:15740"/>
        <dbReference type="ChEBI" id="CHEBI:49298"/>
        <dbReference type="ChEBI" id="CHEBI:64731"/>
        <dbReference type="EC" id="3.5.1.88"/>
    </reaction>
</comment>
<name>A0A543B294_9ACTN</name>
<feature type="binding site" evidence="6">
    <location>
        <position position="144"/>
    </location>
    <ligand>
        <name>Fe cation</name>
        <dbReference type="ChEBI" id="CHEBI:24875"/>
    </ligand>
</feature>
<dbReference type="RefSeq" id="WP_142043721.1">
    <property type="nucleotide sequence ID" value="NZ_JBHTGS010000002.1"/>
</dbReference>
<evidence type="ECO:0000256" key="2">
    <source>
        <dbReference type="ARBA" id="ARBA00022723"/>
    </source>
</evidence>
<dbReference type="InParanoid" id="A0A543B294"/>
<dbReference type="InterPro" id="IPR023635">
    <property type="entry name" value="Peptide_deformylase"/>
</dbReference>
<dbReference type="PIRSF" id="PIRSF004749">
    <property type="entry name" value="Pep_def"/>
    <property type="match status" value="1"/>
</dbReference>
<dbReference type="CDD" id="cd00487">
    <property type="entry name" value="Pep_deformylase"/>
    <property type="match status" value="1"/>
</dbReference>
<dbReference type="Pfam" id="PF01327">
    <property type="entry name" value="Pep_deformylase"/>
    <property type="match status" value="1"/>
</dbReference>
<feature type="binding site" evidence="6">
    <location>
        <position position="102"/>
    </location>
    <ligand>
        <name>Fe cation</name>
        <dbReference type="ChEBI" id="CHEBI:24875"/>
    </ligand>
</feature>
<reference evidence="7 8" key="1">
    <citation type="submission" date="2019-06" db="EMBL/GenBank/DDBJ databases">
        <title>Sequencing the genomes of 1000 actinobacteria strains.</title>
        <authorList>
            <person name="Klenk H.-P."/>
        </authorList>
    </citation>
    <scope>NUCLEOTIDE SEQUENCE [LARGE SCALE GENOMIC DNA]</scope>
    <source>
        <strain evidence="7 8">DSM 45928</strain>
    </source>
</reference>
<dbReference type="NCBIfam" id="NF001159">
    <property type="entry name" value="PRK00150.1-3"/>
    <property type="match status" value="1"/>
</dbReference>
<keyword evidence="4 6" id="KW-0648">Protein biosynthesis</keyword>
<evidence type="ECO:0000313" key="7">
    <source>
        <dbReference type="EMBL" id="TQL78850.1"/>
    </source>
</evidence>
<dbReference type="Gene3D" id="3.90.45.10">
    <property type="entry name" value="Peptide deformylase"/>
    <property type="match status" value="1"/>
</dbReference>
<sequence>MTAPTTGTARPIVYYGDPVLHRSCQPVTEFDDRLAELIADMFASMYAVDGVGLAANQIGVDARVFVLDCADESGVNTVAHVVNPTLEPAPTPRELVTQPEGCLSVPGQFHDLARPTYATVTGFDMTGKPITLSGDGTLGQCLQHEFDHLEGMVYVDRLPRKARKKLLAAAGLEERPAS</sequence>
<keyword evidence="5 6" id="KW-0408">Iron</keyword>
<dbReference type="PANTHER" id="PTHR10458">
    <property type="entry name" value="PEPTIDE DEFORMYLASE"/>
    <property type="match status" value="1"/>
</dbReference>
<dbReference type="EMBL" id="VFOW01000001">
    <property type="protein sequence ID" value="TQL78850.1"/>
    <property type="molecule type" value="Genomic_DNA"/>
</dbReference>
<dbReference type="GO" id="GO:0046872">
    <property type="term" value="F:metal ion binding"/>
    <property type="evidence" value="ECO:0007669"/>
    <property type="project" value="UniProtKB-KW"/>
</dbReference>
<evidence type="ECO:0000256" key="1">
    <source>
        <dbReference type="ARBA" id="ARBA00010759"/>
    </source>
</evidence>
<comment type="function">
    <text evidence="6">Removes the formyl group from the N-terminal Met of newly synthesized proteins. Requires at least a dipeptide for an efficient rate of reaction. N-terminal L-methionine is a prerequisite for activity but the enzyme has broad specificity at other positions.</text>
</comment>
<evidence type="ECO:0000256" key="3">
    <source>
        <dbReference type="ARBA" id="ARBA00022801"/>
    </source>
</evidence>
<dbReference type="NCBIfam" id="TIGR00079">
    <property type="entry name" value="pept_deformyl"/>
    <property type="match status" value="1"/>
</dbReference>